<keyword evidence="1" id="KW-0175">Coiled coil</keyword>
<feature type="compositionally biased region" description="Low complexity" evidence="2">
    <location>
        <begin position="64"/>
        <end position="82"/>
    </location>
</feature>
<dbReference type="Pfam" id="PF13094">
    <property type="entry name" value="CENP-Q"/>
    <property type="match status" value="1"/>
</dbReference>
<dbReference type="Proteomes" id="UP000235728">
    <property type="component" value="Unassembled WGS sequence"/>
</dbReference>
<evidence type="ECO:0008006" key="5">
    <source>
        <dbReference type="Google" id="ProtNLM"/>
    </source>
</evidence>
<proteinExistence type="predicted"/>
<evidence type="ECO:0000313" key="4">
    <source>
        <dbReference type="Proteomes" id="UP000235728"/>
    </source>
</evidence>
<feature type="compositionally biased region" description="Polar residues" evidence="2">
    <location>
        <begin position="103"/>
        <end position="120"/>
    </location>
</feature>
<feature type="compositionally biased region" description="Polar residues" evidence="2">
    <location>
        <begin position="1"/>
        <end position="15"/>
    </location>
</feature>
<dbReference type="OMA" id="HVAPFTR"/>
<evidence type="ECO:0000256" key="1">
    <source>
        <dbReference type="SAM" id="Coils"/>
    </source>
</evidence>
<dbReference type="EMBL" id="MRVG01000002">
    <property type="protein sequence ID" value="PMB71726.1"/>
    <property type="molecule type" value="Genomic_DNA"/>
</dbReference>
<dbReference type="InterPro" id="IPR025212">
    <property type="entry name" value="CAD_CENP-Q"/>
</dbReference>
<feature type="region of interest" description="Disordered" evidence="2">
    <location>
        <begin position="392"/>
        <end position="436"/>
    </location>
</feature>
<name>A0A2N6NWS7_BEABA</name>
<gene>
    <name evidence="3" type="ORF">BM221_001822</name>
</gene>
<feature type="region of interest" description="Disordered" evidence="2">
    <location>
        <begin position="291"/>
        <end position="322"/>
    </location>
</feature>
<accession>A0A2N6NWS7</accession>
<feature type="compositionally biased region" description="Acidic residues" evidence="2">
    <location>
        <begin position="177"/>
        <end position="197"/>
    </location>
</feature>
<protein>
    <recommendedName>
        <fullName evidence="5">Kinetochore protein fta7</fullName>
    </recommendedName>
</protein>
<evidence type="ECO:0000256" key="2">
    <source>
        <dbReference type="SAM" id="MobiDB-lite"/>
    </source>
</evidence>
<feature type="compositionally biased region" description="Low complexity" evidence="2">
    <location>
        <begin position="150"/>
        <end position="169"/>
    </location>
</feature>
<comment type="caution">
    <text evidence="3">The sequence shown here is derived from an EMBL/GenBank/DDBJ whole genome shotgun (WGS) entry which is preliminary data.</text>
</comment>
<sequence>MSPSTYSGAAVINTTSRRRPLTFTPVNPPNRKRPNPSNASGNASQRPPPAADDAARATKRSRPSNAGTSSNARSSAAALLRGPNPSVAQNRIGGQEAAAAAASTTSRPSLHDVTLSQIQNKPPPPRRRSGQTKTAGRRTTQAGSRTVATQRRQQQQQQQESSPEEQPLSRSRRQVDETQDEEVGDSEAEDDIDDDDGPPSPEKPYPHVAPFTRRVRQSTIETKWSPLGRGSLKALTSILQLAQRPVLQRLTSSSSSTSASASRRAAPTEAALRLITKRVLDKIRGVPARGLAPLPFPPASLPTRTQRGRPRGGRAEQDGGRETELNFESVLDAKQTLERQLDPVLHAVDLLGAEARRLEEELEQDYEKLRLLEAEARTRARENKSLLKKAHVLAPQGDGGGGGGGSGGGENGEEEGSKTFANTEGAGVNPFQNMDDNDDEEMRDMVAALGDHVDRIQANAAQTAGVGDQIQRTRAALQAVLARKLGAQTYEHVVLGR</sequence>
<reference evidence="3 4" key="1">
    <citation type="journal article" date="2016" name="Appl. Microbiol. Biotechnol.">
        <title>Characterization of T-DNA insertion mutants with decreased virulence in the entomopathogenic fungus Beauveria bassiana JEF-007.</title>
        <authorList>
            <person name="Kim S."/>
            <person name="Lee S.J."/>
            <person name="Nai Y.S."/>
            <person name="Yu J.S."/>
            <person name="Lee M.R."/>
            <person name="Yang Y.T."/>
            <person name="Kim J.S."/>
        </authorList>
    </citation>
    <scope>NUCLEOTIDE SEQUENCE [LARGE SCALE GENOMIC DNA]</scope>
    <source>
        <strain evidence="3 4">JEF-007</strain>
    </source>
</reference>
<organism evidence="3 4">
    <name type="scientific">Beauveria bassiana</name>
    <name type="common">White muscardine disease fungus</name>
    <name type="synonym">Tritirachium shiotae</name>
    <dbReference type="NCBI Taxonomy" id="176275"/>
    <lineage>
        <taxon>Eukaryota</taxon>
        <taxon>Fungi</taxon>
        <taxon>Dikarya</taxon>
        <taxon>Ascomycota</taxon>
        <taxon>Pezizomycotina</taxon>
        <taxon>Sordariomycetes</taxon>
        <taxon>Hypocreomycetidae</taxon>
        <taxon>Hypocreales</taxon>
        <taxon>Cordycipitaceae</taxon>
        <taxon>Beauveria</taxon>
    </lineage>
</organism>
<feature type="compositionally biased region" description="Basic and acidic residues" evidence="2">
    <location>
        <begin position="313"/>
        <end position="322"/>
    </location>
</feature>
<evidence type="ECO:0000313" key="3">
    <source>
        <dbReference type="EMBL" id="PMB71726.1"/>
    </source>
</evidence>
<dbReference type="AlphaFoldDB" id="A0A2N6NWS7"/>
<feature type="region of interest" description="Disordered" evidence="2">
    <location>
        <begin position="1"/>
        <end position="214"/>
    </location>
</feature>
<feature type="compositionally biased region" description="Gly residues" evidence="2">
    <location>
        <begin position="397"/>
        <end position="410"/>
    </location>
</feature>
<feature type="coiled-coil region" evidence="1">
    <location>
        <begin position="348"/>
        <end position="379"/>
    </location>
</feature>
<feature type="compositionally biased region" description="Polar residues" evidence="2">
    <location>
        <begin position="131"/>
        <end position="149"/>
    </location>
</feature>